<gene>
    <name evidence="4" type="ORF">PPG34_13960</name>
</gene>
<sequence length="115" mass="13327">MVISEQQVNNEVIIETIVGRFDQNARQEYKWRMDLAINAGYRHVILDVTEVTFIDSAALGWLVLSQRKLNRVQGRMSLIVQDGIVRDILNITEVGDWIPVFRTQQEALKAKWEKS</sequence>
<evidence type="ECO:0000256" key="1">
    <source>
        <dbReference type="ARBA" id="ARBA00009013"/>
    </source>
</evidence>
<proteinExistence type="inferred from homology"/>
<evidence type="ECO:0000259" key="3">
    <source>
        <dbReference type="PROSITE" id="PS50801"/>
    </source>
</evidence>
<dbReference type="Proteomes" id="UP001250932">
    <property type="component" value="Unassembled WGS sequence"/>
</dbReference>
<dbReference type="Pfam" id="PF01740">
    <property type="entry name" value="STAS"/>
    <property type="match status" value="1"/>
</dbReference>
<dbReference type="InterPro" id="IPR003658">
    <property type="entry name" value="Anti-sigma_ant"/>
</dbReference>
<comment type="similarity">
    <text evidence="1 2">Belongs to the anti-sigma-factor antagonist family.</text>
</comment>
<organism evidence="4 5">
    <name type="scientific">Candidatus Nitronereus thalassa</name>
    <dbReference type="NCBI Taxonomy" id="3020898"/>
    <lineage>
        <taxon>Bacteria</taxon>
        <taxon>Pseudomonadati</taxon>
        <taxon>Nitrospirota</taxon>
        <taxon>Nitrospiria</taxon>
        <taxon>Nitrospirales</taxon>
        <taxon>Nitrospiraceae</taxon>
        <taxon>Candidatus Nitronereus</taxon>
    </lineage>
</organism>
<dbReference type="PROSITE" id="PS50801">
    <property type="entry name" value="STAS"/>
    <property type="match status" value="1"/>
</dbReference>
<accession>A0ABU3KAL4</accession>
<reference evidence="4 5" key="1">
    <citation type="journal article" date="2023" name="ISME J.">
        <title>Cultivation and genomic characterization of novel and ubiquitous marine nitrite-oxidizing bacteria from the Nitrospirales.</title>
        <authorList>
            <person name="Mueller A.J."/>
            <person name="Daebeler A."/>
            <person name="Herbold C.W."/>
            <person name="Kirkegaard R.H."/>
            <person name="Daims H."/>
        </authorList>
    </citation>
    <scope>NUCLEOTIDE SEQUENCE [LARGE SCALE GENOMIC DNA]</scope>
    <source>
        <strain evidence="4 5">EB</strain>
    </source>
</reference>
<dbReference type="InterPro" id="IPR036513">
    <property type="entry name" value="STAS_dom_sf"/>
</dbReference>
<dbReference type="NCBIfam" id="TIGR00377">
    <property type="entry name" value="ant_ant_sig"/>
    <property type="match status" value="1"/>
</dbReference>
<dbReference type="Gene3D" id="3.30.750.24">
    <property type="entry name" value="STAS domain"/>
    <property type="match status" value="1"/>
</dbReference>
<evidence type="ECO:0000313" key="4">
    <source>
        <dbReference type="EMBL" id="MDT7043458.1"/>
    </source>
</evidence>
<dbReference type="EMBL" id="JAQOUE010000001">
    <property type="protein sequence ID" value="MDT7043458.1"/>
    <property type="molecule type" value="Genomic_DNA"/>
</dbReference>
<evidence type="ECO:0000313" key="5">
    <source>
        <dbReference type="Proteomes" id="UP001250932"/>
    </source>
</evidence>
<comment type="caution">
    <text evidence="4">The sequence shown here is derived from an EMBL/GenBank/DDBJ whole genome shotgun (WGS) entry which is preliminary data.</text>
</comment>
<dbReference type="PANTHER" id="PTHR33495">
    <property type="entry name" value="ANTI-SIGMA FACTOR ANTAGONIST TM_1081-RELATED-RELATED"/>
    <property type="match status" value="1"/>
</dbReference>
<dbReference type="RefSeq" id="WP_313834025.1">
    <property type="nucleotide sequence ID" value="NZ_JAQOUE010000001.1"/>
</dbReference>
<evidence type="ECO:0000256" key="2">
    <source>
        <dbReference type="RuleBase" id="RU003749"/>
    </source>
</evidence>
<dbReference type="InterPro" id="IPR002645">
    <property type="entry name" value="STAS_dom"/>
</dbReference>
<keyword evidence="5" id="KW-1185">Reference proteome</keyword>
<dbReference type="CDD" id="cd07043">
    <property type="entry name" value="STAS_anti-anti-sigma_factors"/>
    <property type="match status" value="1"/>
</dbReference>
<dbReference type="SUPFAM" id="SSF52091">
    <property type="entry name" value="SpoIIaa-like"/>
    <property type="match status" value="1"/>
</dbReference>
<feature type="domain" description="STAS" evidence="3">
    <location>
        <begin position="2"/>
        <end position="111"/>
    </location>
</feature>
<protein>
    <recommendedName>
        <fullName evidence="2">Anti-sigma factor antagonist</fullName>
    </recommendedName>
</protein>
<name>A0ABU3KAL4_9BACT</name>